<dbReference type="Proteomes" id="UP000182192">
    <property type="component" value="Unassembled WGS sequence"/>
</dbReference>
<dbReference type="GO" id="GO:0004553">
    <property type="term" value="F:hydrolase activity, hydrolyzing O-glycosyl compounds"/>
    <property type="evidence" value="ECO:0007669"/>
    <property type="project" value="InterPro"/>
</dbReference>
<dbReference type="CDD" id="cd05379">
    <property type="entry name" value="CAP_bacterial"/>
    <property type="match status" value="1"/>
</dbReference>
<dbReference type="CDD" id="cd14256">
    <property type="entry name" value="Dockerin_I"/>
    <property type="match status" value="1"/>
</dbReference>
<dbReference type="Pfam" id="PF00404">
    <property type="entry name" value="Dockerin_1"/>
    <property type="match status" value="1"/>
</dbReference>
<keyword evidence="1" id="KW-0732">Signal</keyword>
<sequence>MNKRLVKGLFTAAIASAAAMSAMVCAEAYELERHTQSEIKEMYQKMYFDLHDVPAYSEAYSTKSPTYAGKLEQDTLDDGLDSINFCRYLAGLPYDVELDESYNELAQNASLIIHINQGLSHDPTKPAVMSDEVYALAKQGSGDSNIGKGYMNIQASVVEGYMFDTDASNISKLGHRRWILSPDMQKTGLGAVYDGTAMYVRDKTRNDKFTGDYISWPPSNMPNEFVSVDEKDGYAYSVTLNTKVYSAPQRDKVKVTVTSKLTGKTMTFDKNSPCDASQLIGYFGISDANIASNNNCIIFNPGLFPKNDVVDVKITGIYDKDGKERTISYKVNYFDLLDEDDYTVGFPQESYEIEIGEPLLIKGYDHPLITGGYRIWSSCNNGGRLRDYVDMIQSGGNIYMTPTKEGEIYLYVGDGESSFDDVYCKVTITHKHTRGSWIVEKEPTATETGYRYKECTECHKKIDGEAMPAKSVAVADIEFVDETHIYANSAVEPKIKVHSSGKRLTEGVDYTVSYNNNNAVGTGSLTIKGIGYYSGTKTVDFVISKRDPVQLNKLDITVKTNDLVYTGDAVEPKITIKEGAYTLQKDKDYTVEYTDNKDVGTGKLTLTGKGDYVGSQIYTFKIEPADIGYPWSIEKIDDVKYTGKPMKIKFELRSPVSGAAMVEGKDYTVSYKNNVNVGTATIAVAGIGNYSGTAEMNFNIVSTEDYKGPEERDDVIEIECNTALTIKGGDSKTQVVFIGSNGEIIRENASDDGSVYADLPEGEYVVWVLGYSCRPVKTVMTVGSTLSVADVKVCRYGDINRDGKINVTDITLVAAYVKGKRVPADEEQSDLADVNRDGKLTVTDITKIAAHSKGKKILAVNEEFVIPELAEKAN</sequence>
<protein>
    <recommendedName>
        <fullName evidence="2">Dockerin domain-containing protein</fullName>
    </recommendedName>
</protein>
<dbReference type="InterPro" id="IPR018247">
    <property type="entry name" value="EF_Hand_1_Ca_BS"/>
</dbReference>
<dbReference type="PROSITE" id="PS00018">
    <property type="entry name" value="EF_HAND_1"/>
    <property type="match status" value="2"/>
</dbReference>
<dbReference type="RefSeq" id="WP_074961041.1">
    <property type="nucleotide sequence ID" value="NZ_FOKQ01000011.1"/>
</dbReference>
<evidence type="ECO:0000313" key="4">
    <source>
        <dbReference type="Proteomes" id="UP000182192"/>
    </source>
</evidence>
<dbReference type="SUPFAM" id="SSF63446">
    <property type="entry name" value="Type I dockerin domain"/>
    <property type="match status" value="1"/>
</dbReference>
<dbReference type="InterPro" id="IPR002105">
    <property type="entry name" value="Dockerin_1_rpt"/>
</dbReference>
<reference evidence="3 4" key="1">
    <citation type="submission" date="2016-10" db="EMBL/GenBank/DDBJ databases">
        <authorList>
            <person name="de Groot N.N."/>
        </authorList>
    </citation>
    <scope>NUCLEOTIDE SEQUENCE [LARGE SCALE GENOMIC DNA]</scope>
    <source>
        <strain evidence="3 4">AR67</strain>
    </source>
</reference>
<dbReference type="EMBL" id="FOKQ01000011">
    <property type="protein sequence ID" value="SFC35923.1"/>
    <property type="molecule type" value="Genomic_DNA"/>
</dbReference>
<organism evidence="3 4">
    <name type="scientific">Ruminococcus albus</name>
    <dbReference type="NCBI Taxonomy" id="1264"/>
    <lineage>
        <taxon>Bacteria</taxon>
        <taxon>Bacillati</taxon>
        <taxon>Bacillota</taxon>
        <taxon>Clostridia</taxon>
        <taxon>Eubacteriales</taxon>
        <taxon>Oscillospiraceae</taxon>
        <taxon>Ruminococcus</taxon>
    </lineage>
</organism>
<dbReference type="AlphaFoldDB" id="A0A1I1IQ98"/>
<dbReference type="InterPro" id="IPR036439">
    <property type="entry name" value="Dockerin_dom_sf"/>
</dbReference>
<name>A0A1I1IQ98_RUMAL</name>
<dbReference type="InterPro" id="IPR016134">
    <property type="entry name" value="Dockerin_dom"/>
</dbReference>
<dbReference type="Gene3D" id="1.10.1330.10">
    <property type="entry name" value="Dockerin domain"/>
    <property type="match status" value="1"/>
</dbReference>
<feature type="domain" description="Dockerin" evidence="2">
    <location>
        <begin position="792"/>
        <end position="859"/>
    </location>
</feature>
<dbReference type="PROSITE" id="PS51766">
    <property type="entry name" value="DOCKERIN"/>
    <property type="match status" value="1"/>
</dbReference>
<dbReference type="InterPro" id="IPR035940">
    <property type="entry name" value="CAP_sf"/>
</dbReference>
<feature type="chain" id="PRO_5010343939" description="Dockerin domain-containing protein" evidence="1">
    <location>
        <begin position="29"/>
        <end position="874"/>
    </location>
</feature>
<evidence type="ECO:0000256" key="1">
    <source>
        <dbReference type="SAM" id="SignalP"/>
    </source>
</evidence>
<proteinExistence type="predicted"/>
<dbReference type="OrthoDB" id="1766522at2"/>
<feature type="signal peptide" evidence="1">
    <location>
        <begin position="1"/>
        <end position="28"/>
    </location>
</feature>
<evidence type="ECO:0000313" key="3">
    <source>
        <dbReference type="EMBL" id="SFC35923.1"/>
    </source>
</evidence>
<dbReference type="Gene3D" id="3.40.33.10">
    <property type="entry name" value="CAP"/>
    <property type="match status" value="1"/>
</dbReference>
<gene>
    <name evidence="3" type="ORF">SAMN02910406_01596</name>
</gene>
<evidence type="ECO:0000259" key="2">
    <source>
        <dbReference type="PROSITE" id="PS51766"/>
    </source>
</evidence>
<accession>A0A1I1IQ98</accession>
<dbReference type="GO" id="GO:0000272">
    <property type="term" value="P:polysaccharide catabolic process"/>
    <property type="evidence" value="ECO:0007669"/>
    <property type="project" value="InterPro"/>
</dbReference>